<evidence type="ECO:0000256" key="2">
    <source>
        <dbReference type="ARBA" id="ARBA00023098"/>
    </source>
</evidence>
<evidence type="ECO:0000313" key="4">
    <source>
        <dbReference type="EMBL" id="GGX51324.1"/>
    </source>
</evidence>
<dbReference type="InterPro" id="IPR000073">
    <property type="entry name" value="AB_hydrolase_1"/>
</dbReference>
<comment type="caution">
    <text evidence="4">The sequence shown here is derived from an EMBL/GenBank/DDBJ whole genome shotgun (WGS) entry which is preliminary data.</text>
</comment>
<sequence>MKSSSELFPVALLSAEYKEGVYEDVYSLKPNNSVDKTVEIALVRLHTEQCRQSRPILLIHDAFHNHWQWLDYGLGGAAGRLARDGFDVWLLDWRGHGLSSRNKSPRLNTLKEMARHDLPAVIAFIEESTGEHPALVARGLGCEMVSLALAGGTPVPEAVFMHPPMLPPSRLCWLPGLKFARRLKYGKRRWLKGDGEEPEPRQLFTELLSKQGWFGRWVDASGEPVRPALQQAVGRIHWVFSPGRVPTWLNRLQVNRNRVFEAVDSDGDWAHWMPETWASRTTVPERAAADVSPDEARL</sequence>
<dbReference type="Gene3D" id="3.40.50.1820">
    <property type="entry name" value="alpha/beta hydrolase"/>
    <property type="match status" value="1"/>
</dbReference>
<reference evidence="4" key="2">
    <citation type="submission" date="2020-09" db="EMBL/GenBank/DDBJ databases">
        <authorList>
            <person name="Sun Q."/>
            <person name="Kim S."/>
        </authorList>
    </citation>
    <scope>NUCLEOTIDE SEQUENCE</scope>
    <source>
        <strain evidence="4">KCTC 22169</strain>
    </source>
</reference>
<dbReference type="AlphaFoldDB" id="A0A918K7B0"/>
<keyword evidence="2" id="KW-0443">Lipid metabolism</keyword>
<protein>
    <submittedName>
        <fullName evidence="4">Esterase</fullName>
    </submittedName>
</protein>
<dbReference type="PANTHER" id="PTHR11005">
    <property type="entry name" value="LYSOSOMAL ACID LIPASE-RELATED"/>
    <property type="match status" value="1"/>
</dbReference>
<evidence type="ECO:0000256" key="1">
    <source>
        <dbReference type="ARBA" id="ARBA00022963"/>
    </source>
</evidence>
<reference evidence="4" key="1">
    <citation type="journal article" date="2014" name="Int. J. Syst. Evol. Microbiol.">
        <title>Complete genome sequence of Corynebacterium casei LMG S-19264T (=DSM 44701T), isolated from a smear-ripened cheese.</title>
        <authorList>
            <consortium name="US DOE Joint Genome Institute (JGI-PGF)"/>
            <person name="Walter F."/>
            <person name="Albersmeier A."/>
            <person name="Kalinowski J."/>
            <person name="Ruckert C."/>
        </authorList>
    </citation>
    <scope>NUCLEOTIDE SEQUENCE</scope>
    <source>
        <strain evidence="4">KCTC 22169</strain>
    </source>
</reference>
<evidence type="ECO:0000313" key="5">
    <source>
        <dbReference type="Proteomes" id="UP000626148"/>
    </source>
</evidence>
<dbReference type="RefSeq" id="WP_189608233.1">
    <property type="nucleotide sequence ID" value="NZ_BMXR01000004.1"/>
</dbReference>
<dbReference type="SUPFAM" id="SSF53474">
    <property type="entry name" value="alpha/beta-Hydrolases"/>
    <property type="match status" value="1"/>
</dbReference>
<accession>A0A918K7B0</accession>
<keyword evidence="1" id="KW-0442">Lipid degradation</keyword>
<dbReference type="Proteomes" id="UP000626148">
    <property type="component" value="Unassembled WGS sequence"/>
</dbReference>
<dbReference type="EMBL" id="BMXR01000004">
    <property type="protein sequence ID" value="GGX51324.1"/>
    <property type="molecule type" value="Genomic_DNA"/>
</dbReference>
<keyword evidence="5" id="KW-1185">Reference proteome</keyword>
<evidence type="ECO:0000259" key="3">
    <source>
        <dbReference type="Pfam" id="PF12697"/>
    </source>
</evidence>
<organism evidence="4 5">
    <name type="scientific">Saccharospirillum salsuginis</name>
    <dbReference type="NCBI Taxonomy" id="418750"/>
    <lineage>
        <taxon>Bacteria</taxon>
        <taxon>Pseudomonadati</taxon>
        <taxon>Pseudomonadota</taxon>
        <taxon>Gammaproteobacteria</taxon>
        <taxon>Oceanospirillales</taxon>
        <taxon>Saccharospirillaceae</taxon>
        <taxon>Saccharospirillum</taxon>
    </lineage>
</organism>
<proteinExistence type="predicted"/>
<dbReference type="GO" id="GO:0016042">
    <property type="term" value="P:lipid catabolic process"/>
    <property type="evidence" value="ECO:0007669"/>
    <property type="project" value="UniProtKB-KW"/>
</dbReference>
<name>A0A918K7B0_9GAMM</name>
<gene>
    <name evidence="4" type="ORF">GCM10007392_18220</name>
</gene>
<dbReference type="InterPro" id="IPR029058">
    <property type="entry name" value="AB_hydrolase_fold"/>
</dbReference>
<feature type="domain" description="AB hydrolase-1" evidence="3">
    <location>
        <begin position="56"/>
        <end position="283"/>
    </location>
</feature>
<dbReference type="Pfam" id="PF12697">
    <property type="entry name" value="Abhydrolase_6"/>
    <property type="match status" value="1"/>
</dbReference>